<accession>A0ABN8R022</accession>
<proteinExistence type="predicted"/>
<sequence length="87" mass="9714">MTFPTTEEVNFALRFETFDLLPYGKESSCNSKNILEGYVSTKTGYRLPNVHTLHNQVHIVVGGAMGDVSSASNDFIFPLHHSFVDHV</sequence>
<dbReference type="Gene3D" id="1.10.1280.10">
    <property type="entry name" value="Di-copper center containing domain from catechol oxidase"/>
    <property type="match status" value="1"/>
</dbReference>
<dbReference type="Pfam" id="PF00264">
    <property type="entry name" value="Tyrosinase"/>
    <property type="match status" value="1"/>
</dbReference>
<gene>
    <name evidence="2" type="ORF">PLOB_00013117</name>
</gene>
<evidence type="ECO:0000259" key="1">
    <source>
        <dbReference type="Pfam" id="PF00264"/>
    </source>
</evidence>
<name>A0ABN8R022_9CNID</name>
<evidence type="ECO:0000313" key="2">
    <source>
        <dbReference type="EMBL" id="CAH3172658.1"/>
    </source>
</evidence>
<feature type="domain" description="Tyrosinase copper-binding" evidence="1">
    <location>
        <begin position="23"/>
        <end position="86"/>
    </location>
</feature>
<keyword evidence="3" id="KW-1185">Reference proteome</keyword>
<dbReference type="SUPFAM" id="SSF48056">
    <property type="entry name" value="Di-copper centre-containing domain"/>
    <property type="match status" value="1"/>
</dbReference>
<organism evidence="2 3">
    <name type="scientific">Porites lobata</name>
    <dbReference type="NCBI Taxonomy" id="104759"/>
    <lineage>
        <taxon>Eukaryota</taxon>
        <taxon>Metazoa</taxon>
        <taxon>Cnidaria</taxon>
        <taxon>Anthozoa</taxon>
        <taxon>Hexacorallia</taxon>
        <taxon>Scleractinia</taxon>
        <taxon>Fungiina</taxon>
        <taxon>Poritidae</taxon>
        <taxon>Porites</taxon>
    </lineage>
</organism>
<dbReference type="Proteomes" id="UP001159405">
    <property type="component" value="Unassembled WGS sequence"/>
</dbReference>
<dbReference type="EMBL" id="CALNXK010000175">
    <property type="protein sequence ID" value="CAH3172658.1"/>
    <property type="molecule type" value="Genomic_DNA"/>
</dbReference>
<evidence type="ECO:0000313" key="3">
    <source>
        <dbReference type="Proteomes" id="UP001159405"/>
    </source>
</evidence>
<dbReference type="InterPro" id="IPR008922">
    <property type="entry name" value="Di-copper_centre_dom_sf"/>
</dbReference>
<protein>
    <recommendedName>
        <fullName evidence="1">Tyrosinase copper-binding domain-containing protein</fullName>
    </recommendedName>
</protein>
<reference evidence="2 3" key="1">
    <citation type="submission" date="2022-05" db="EMBL/GenBank/DDBJ databases">
        <authorList>
            <consortium name="Genoscope - CEA"/>
            <person name="William W."/>
        </authorList>
    </citation>
    <scope>NUCLEOTIDE SEQUENCE [LARGE SCALE GENOMIC DNA]</scope>
</reference>
<dbReference type="InterPro" id="IPR002227">
    <property type="entry name" value="Tyrosinase_Cu-bd"/>
</dbReference>
<comment type="caution">
    <text evidence="2">The sequence shown here is derived from an EMBL/GenBank/DDBJ whole genome shotgun (WGS) entry which is preliminary data.</text>
</comment>